<evidence type="ECO:0000259" key="11">
    <source>
        <dbReference type="Pfam" id="PF04413"/>
    </source>
</evidence>
<dbReference type="GO" id="GO:0005886">
    <property type="term" value="C:plasma membrane"/>
    <property type="evidence" value="ECO:0007669"/>
    <property type="project" value="UniProtKB-SubCell"/>
</dbReference>
<dbReference type="GO" id="GO:0009245">
    <property type="term" value="P:lipid A biosynthetic process"/>
    <property type="evidence" value="ECO:0007669"/>
    <property type="project" value="TreeGrafter"/>
</dbReference>
<dbReference type="GO" id="GO:0043842">
    <property type="term" value="F:Kdo transferase activity"/>
    <property type="evidence" value="ECO:0007669"/>
    <property type="project" value="UniProtKB-EC"/>
</dbReference>
<reference evidence="14" key="1">
    <citation type="submission" date="2017-02" db="EMBL/GenBank/DDBJ databases">
        <title>zhang.</title>
        <authorList>
            <person name="Zhang H."/>
        </authorList>
    </citation>
    <scope>NUCLEOTIDE SEQUENCE [LARGE SCALE GENOMIC DNA]</scope>
    <source>
        <strain evidence="14">RZS01</strain>
    </source>
</reference>
<dbReference type="Pfam" id="PF04413">
    <property type="entry name" value="Glycos_transf_N"/>
    <property type="match status" value="1"/>
</dbReference>
<feature type="domain" description="3-deoxy-D-manno-octulosonic-acid transferase N-terminal" evidence="11">
    <location>
        <begin position="49"/>
        <end position="226"/>
    </location>
</feature>
<dbReference type="EMBL" id="NIRT01000012">
    <property type="protein sequence ID" value="PYD66347.1"/>
    <property type="molecule type" value="Genomic_DNA"/>
</dbReference>
<dbReference type="KEGG" id="kna:B0W47_02685"/>
<comment type="catalytic activity">
    <reaction evidence="7 10">
        <text>lipid IVA (E. coli) + CMP-3-deoxy-beta-D-manno-octulosonate = alpha-Kdo-(2-&gt;6)-lipid IVA (E. coli) + CMP + H(+)</text>
        <dbReference type="Rhea" id="RHEA:28066"/>
        <dbReference type="ChEBI" id="CHEBI:15378"/>
        <dbReference type="ChEBI" id="CHEBI:58603"/>
        <dbReference type="ChEBI" id="CHEBI:60364"/>
        <dbReference type="ChEBI" id="CHEBI:60377"/>
        <dbReference type="ChEBI" id="CHEBI:85987"/>
        <dbReference type="EC" id="2.4.99.12"/>
    </reaction>
</comment>
<evidence type="ECO:0000256" key="2">
    <source>
        <dbReference type="ARBA" id="ARBA00004713"/>
    </source>
</evidence>
<dbReference type="OrthoDB" id="9789797at2"/>
<dbReference type="InterPro" id="IPR007507">
    <property type="entry name" value="Glycos_transf_N"/>
</dbReference>
<keyword evidence="10" id="KW-1003">Cell membrane</keyword>
<sequence length="436" mass="46690">MSHRPTIRGRLCGAMLGAGWHGLSTLLAPILRVNLRRRLAHGKETPASLPQRRGLASRPRPPGLLAWLHAASVGETVALMPVVQHLLDLDPTLHVLITTGTVTGNAILHDRLPAMTGQDRVMTQFAPLDVPCWGARFLDYWRPDVGALVESELWPNLIAACHARHVPLALLNGRMSDRSLASWRRAACLLARMLSTFAWVMARSAEDAARLQHGGATRIDLIADLKDAAPPLPHDPAALAELRTCLAGRPVWVAASTHPGEDATIIAASALVRQVVPDALTILIPRHPERGTDIAALTSPAPPRRALGQAPTAQDGLWICDTLGEMGLFLALGAPVLMGNSLPGCAGGGHNPLEPARAACPVASGPRIGNFRQAYARMEDSVRFVETAQDIAQWLIPLLQSPDARHKAGECARQHALPDPTLARNIAHALLALGLR</sequence>
<evidence type="ECO:0000256" key="1">
    <source>
        <dbReference type="ARBA" id="ARBA00003394"/>
    </source>
</evidence>
<feature type="active site" description="Proton acceptor" evidence="8">
    <location>
        <position position="75"/>
    </location>
</feature>
<dbReference type="RefSeq" id="WP_078524109.1">
    <property type="nucleotide sequence ID" value="NZ_CP019875.1"/>
</dbReference>
<comment type="subcellular location">
    <subcellularLocation>
        <location evidence="10">Cell membrane</location>
    </subcellularLocation>
</comment>
<dbReference type="Gene3D" id="3.40.50.2000">
    <property type="entry name" value="Glycogen Phosphorylase B"/>
    <property type="match status" value="1"/>
</dbReference>
<dbReference type="EC" id="2.4.99.12" evidence="3 10"/>
<evidence type="ECO:0000313" key="15">
    <source>
        <dbReference type="Proteomes" id="UP000247512"/>
    </source>
</evidence>
<dbReference type="Proteomes" id="UP000247512">
    <property type="component" value="Unassembled WGS sequence"/>
</dbReference>
<gene>
    <name evidence="12" type="ORF">B0W47_02685</name>
    <name evidence="13" type="ORF">CDI09_08590</name>
</gene>
<evidence type="ECO:0000256" key="9">
    <source>
        <dbReference type="PIRSR" id="PIRSR639901-2"/>
    </source>
</evidence>
<evidence type="ECO:0000256" key="5">
    <source>
        <dbReference type="ARBA" id="ARBA00022679"/>
    </source>
</evidence>
<evidence type="ECO:0000256" key="6">
    <source>
        <dbReference type="ARBA" id="ARBA00031445"/>
    </source>
</evidence>
<evidence type="ECO:0000256" key="8">
    <source>
        <dbReference type="PIRSR" id="PIRSR639901-1"/>
    </source>
</evidence>
<reference evidence="13 15" key="3">
    <citation type="submission" date="2017-06" db="EMBL/GenBank/DDBJ databases">
        <title>A draft genome sequence of Komagataeibacter nataicola LMG 1536.</title>
        <authorList>
            <person name="Skraban J."/>
            <person name="Cleenwerck I."/>
            <person name="Vandamme P."/>
            <person name="Trcek J."/>
        </authorList>
    </citation>
    <scope>NUCLEOTIDE SEQUENCE [LARGE SCALE GENOMIC DNA]</scope>
    <source>
        <strain evidence="13 15">LMG 1536</strain>
    </source>
</reference>
<comment type="similarity">
    <text evidence="10">Belongs to the glycosyltransferase group 1 family.</text>
</comment>
<evidence type="ECO:0000256" key="3">
    <source>
        <dbReference type="ARBA" id="ARBA00012621"/>
    </source>
</evidence>
<keyword evidence="5 10" id="KW-0808">Transferase</keyword>
<feature type="site" description="Transition state stabilizer" evidence="9">
    <location>
        <position position="150"/>
    </location>
</feature>
<comment type="function">
    <text evidence="1 10">Involved in lipopolysaccharide (LPS) biosynthesis. Catalyzes the transfer of 3-deoxy-D-manno-octulosonate (Kdo) residue(s) from CMP-Kdo to lipid IV(A), the tetraacyldisaccharide-1,4'-bisphosphate precursor of lipid A.</text>
</comment>
<keyword evidence="15" id="KW-1185">Reference proteome</keyword>
<evidence type="ECO:0000313" key="14">
    <source>
        <dbReference type="Proteomes" id="UP000189683"/>
    </source>
</evidence>
<evidence type="ECO:0000256" key="4">
    <source>
        <dbReference type="ARBA" id="ARBA00019077"/>
    </source>
</evidence>
<dbReference type="InterPro" id="IPR038107">
    <property type="entry name" value="Glycos_transf_N_sf"/>
</dbReference>
<protein>
    <recommendedName>
        <fullName evidence="4 10">3-deoxy-D-manno-octulosonic acid transferase</fullName>
        <shortName evidence="10">Kdo transferase</shortName>
        <ecNumber evidence="3 10">2.4.99.12</ecNumber>
    </recommendedName>
    <alternativeName>
        <fullName evidence="6 10">Lipid IV(A) 3-deoxy-D-manno-octulosonic acid transferase</fullName>
    </alternativeName>
</protein>
<dbReference type="PANTHER" id="PTHR42755">
    <property type="entry name" value="3-DEOXY-MANNO-OCTULOSONATE CYTIDYLYLTRANSFERASE"/>
    <property type="match status" value="1"/>
</dbReference>
<evidence type="ECO:0000256" key="7">
    <source>
        <dbReference type="ARBA" id="ARBA00049183"/>
    </source>
</evidence>
<comment type="pathway">
    <text evidence="2 10">Bacterial outer membrane biogenesis; LPS core biosynthesis.</text>
</comment>
<dbReference type="PANTHER" id="PTHR42755:SF1">
    <property type="entry name" value="3-DEOXY-D-MANNO-OCTULOSONIC ACID TRANSFERASE, MITOCHONDRIAL-RELATED"/>
    <property type="match status" value="1"/>
</dbReference>
<evidence type="ECO:0000313" key="13">
    <source>
        <dbReference type="EMBL" id="PYD66347.1"/>
    </source>
</evidence>
<keyword evidence="10" id="KW-0448">Lipopolysaccharide biosynthesis</keyword>
<evidence type="ECO:0000313" key="12">
    <source>
        <dbReference type="EMBL" id="AQU86542.1"/>
    </source>
</evidence>
<dbReference type="InterPro" id="IPR039901">
    <property type="entry name" value="Kdotransferase"/>
</dbReference>
<reference evidence="12" key="2">
    <citation type="submission" date="2017-02" db="EMBL/GenBank/DDBJ databases">
        <authorList>
            <person name="Zhang H."/>
        </authorList>
    </citation>
    <scope>NUCLEOTIDE SEQUENCE</scope>
    <source>
        <strain evidence="12">RZS01</strain>
    </source>
</reference>
<evidence type="ECO:0000256" key="10">
    <source>
        <dbReference type="RuleBase" id="RU365103"/>
    </source>
</evidence>
<name>A0A9N7C6U1_9PROT</name>
<proteinExistence type="inferred from homology"/>
<dbReference type="EMBL" id="CP019875">
    <property type="protein sequence ID" value="AQU86542.1"/>
    <property type="molecule type" value="Genomic_DNA"/>
</dbReference>
<organism evidence="12 14">
    <name type="scientific">Komagataeibacter nataicola</name>
    <dbReference type="NCBI Taxonomy" id="265960"/>
    <lineage>
        <taxon>Bacteria</taxon>
        <taxon>Pseudomonadati</taxon>
        <taxon>Pseudomonadota</taxon>
        <taxon>Alphaproteobacteria</taxon>
        <taxon>Acetobacterales</taxon>
        <taxon>Acetobacteraceae</taxon>
        <taxon>Komagataeibacter</taxon>
    </lineage>
</organism>
<dbReference type="AlphaFoldDB" id="A0A9N7C6U1"/>
<accession>A0A9N7C6U1</accession>
<feature type="site" description="Transition state stabilizer" evidence="9">
    <location>
        <position position="226"/>
    </location>
</feature>
<dbReference type="GO" id="GO:0009244">
    <property type="term" value="P:lipopolysaccharide core region biosynthetic process"/>
    <property type="evidence" value="ECO:0007669"/>
    <property type="project" value="UniProtKB-UniRule"/>
</dbReference>
<dbReference type="Gene3D" id="3.40.50.11720">
    <property type="entry name" value="3-Deoxy-D-manno-octulosonic-acid transferase, N-terminal domain"/>
    <property type="match status" value="1"/>
</dbReference>
<dbReference type="Proteomes" id="UP000189683">
    <property type="component" value="Chromosome"/>
</dbReference>
<keyword evidence="10" id="KW-0472">Membrane</keyword>